<proteinExistence type="predicted"/>
<evidence type="ECO:0000313" key="3">
    <source>
        <dbReference type="Proteomes" id="UP000435802"/>
    </source>
</evidence>
<dbReference type="EMBL" id="WUMK01000014">
    <property type="protein sequence ID" value="MXN48964.1"/>
    <property type="molecule type" value="Genomic_DNA"/>
</dbReference>
<evidence type="ECO:0000313" key="2">
    <source>
        <dbReference type="EMBL" id="MXN48964.1"/>
    </source>
</evidence>
<evidence type="ECO:0000256" key="1">
    <source>
        <dbReference type="SAM" id="MobiDB-lite"/>
    </source>
</evidence>
<feature type="non-terminal residue" evidence="2">
    <location>
        <position position="1"/>
    </location>
</feature>
<protein>
    <submittedName>
        <fullName evidence="2">Uncharacterized protein</fullName>
    </submittedName>
</protein>
<organism evidence="2 3">
    <name type="scientific">Shinella kummerowiae</name>
    <dbReference type="NCBI Taxonomy" id="417745"/>
    <lineage>
        <taxon>Bacteria</taxon>
        <taxon>Pseudomonadati</taxon>
        <taxon>Pseudomonadota</taxon>
        <taxon>Alphaproteobacteria</taxon>
        <taxon>Hyphomicrobiales</taxon>
        <taxon>Rhizobiaceae</taxon>
        <taxon>Shinella</taxon>
    </lineage>
</organism>
<gene>
    <name evidence="2" type="ORF">GR138_27565</name>
</gene>
<name>A0A6N8SIS8_9HYPH</name>
<accession>A0A6N8SIS8</accession>
<dbReference type="RefSeq" id="WP_160862453.1">
    <property type="nucleotide sequence ID" value="NZ_WUMK01000014.1"/>
</dbReference>
<dbReference type="Proteomes" id="UP000435802">
    <property type="component" value="Unassembled WGS sequence"/>
</dbReference>
<sequence length="797" mass="88375">KATGGCTIDVLCQPNRKANRDCTGFHTEIIARPHSDKDGQPIVLSVLLVPQEDGDWQVARTIIKKVVGCERLGPLEPEDDLSRAFCSPKGTKALGPANMLLALRRDQWAGTLAEFTPLRKIASAPTEPYHELPFSVHPTEFVMSFDADADAFSQFLQILALQEISVSRGETLTFGSHYGFASCEAYAVTVLKTVLPDLFKEIDPAFLTLHELTTTLAKKADRLYLAKIDNARIYDFGDDDKRDRAFEDVTDDAGRFHAAIEAICTDEKLNLQPNAELPSWNNWFNNALAVPEDRQARFVYLQCAKAVLTLLEEMAETLAGKTILVPQSEEGMAELDALVDNLEEANSPWANLLQRTSDPAVDKLMAKMSGTDPASIIDALSLEDIKKDLSSMAGSEAQRSQWDKAVNALVRLGDFAGQVQDIDGNNAALRFQQALSEFMALQDSDDEDEDEDEDEPADERPLTDREIREEIAAVIPAFIPTQSVSGATQVPAAIPDTTAQAESEATPDATELRRQAYELVHIMIVNNPSRKRRILAACLAIFKAVPDVGIALMFFWQVIRYAASADGGIRVSAGMNAVAVTSYTLAQPAFEVLTQHVALAMGAYRAPVVTALPYPKRIVQEYSYALKGGPLIGFLSKFINDVEHPMVGGGRLGWELLGVVPGLLLVSADRILEDYYIFKQEYEILSSTDPRRLRFGRALKQILKDFLSIEHWVKKRVVTFAALYAHEWTASSWYYLFQNISNPYNRTFVGSVQFGTFFVSFVFLSQIAEKLFDTTAPVAKNIVGKMRRRLPDVERSE</sequence>
<feature type="compositionally biased region" description="Acidic residues" evidence="1">
    <location>
        <begin position="443"/>
        <end position="457"/>
    </location>
</feature>
<feature type="region of interest" description="Disordered" evidence="1">
    <location>
        <begin position="442"/>
        <end position="466"/>
    </location>
</feature>
<dbReference type="OrthoDB" id="10015061at2"/>
<dbReference type="AlphaFoldDB" id="A0A6N8SIS8"/>
<reference evidence="2 3" key="1">
    <citation type="submission" date="2019-12" db="EMBL/GenBank/DDBJ databases">
        <title>Shinella kummerowiae sp. nov., a symbiotic bacterium isolated from root nodules of the herbal legume Kummerowia stipulacea.</title>
        <authorList>
            <person name="Gao J."/>
        </authorList>
    </citation>
    <scope>NUCLEOTIDE SEQUENCE [LARGE SCALE GENOMIC DNA]</scope>
    <source>
        <strain evidence="2 3">CCBAU 25048</strain>
    </source>
</reference>
<comment type="caution">
    <text evidence="2">The sequence shown here is derived from an EMBL/GenBank/DDBJ whole genome shotgun (WGS) entry which is preliminary data.</text>
</comment>
<keyword evidence="3" id="KW-1185">Reference proteome</keyword>